<reference evidence="2" key="1">
    <citation type="submission" date="2023-11" db="EMBL/GenBank/DDBJ databases">
        <authorList>
            <person name="De Vega J J."/>
            <person name="De Vega J J."/>
        </authorList>
    </citation>
    <scope>NUCLEOTIDE SEQUENCE</scope>
</reference>
<name>A0AAD2Q0V5_9AGAR</name>
<dbReference type="GO" id="GO:0004672">
    <property type="term" value="F:protein kinase activity"/>
    <property type="evidence" value="ECO:0007669"/>
    <property type="project" value="InterPro"/>
</dbReference>
<dbReference type="EMBL" id="CAVNYO010000044">
    <property type="protein sequence ID" value="CAK5263693.1"/>
    <property type="molecule type" value="Genomic_DNA"/>
</dbReference>
<dbReference type="PROSITE" id="PS50011">
    <property type="entry name" value="PROTEIN_KINASE_DOM"/>
    <property type="match status" value="1"/>
</dbReference>
<dbReference type="Gene3D" id="1.10.510.10">
    <property type="entry name" value="Transferase(Phosphotransferase) domain 1"/>
    <property type="match status" value="1"/>
</dbReference>
<keyword evidence="3" id="KW-1185">Reference proteome</keyword>
<feature type="domain" description="Protein kinase" evidence="1">
    <location>
        <begin position="1"/>
        <end position="310"/>
    </location>
</feature>
<protein>
    <recommendedName>
        <fullName evidence="1">Protein kinase domain-containing protein</fullName>
    </recommendedName>
</protein>
<comment type="caution">
    <text evidence="2">The sequence shown here is derived from an EMBL/GenBank/DDBJ whole genome shotgun (WGS) entry which is preliminary data.</text>
</comment>
<dbReference type="SMART" id="SM00220">
    <property type="entry name" value="S_TKc"/>
    <property type="match status" value="1"/>
</dbReference>
<dbReference type="InterPro" id="IPR011009">
    <property type="entry name" value="Kinase-like_dom_sf"/>
</dbReference>
<proteinExistence type="predicted"/>
<dbReference type="Proteomes" id="UP001295794">
    <property type="component" value="Unassembled WGS sequence"/>
</dbReference>
<evidence type="ECO:0000313" key="3">
    <source>
        <dbReference type="Proteomes" id="UP001295794"/>
    </source>
</evidence>
<dbReference type="AlphaFoldDB" id="A0AAD2Q0V5"/>
<accession>A0AAD2Q0V5</accession>
<dbReference type="SUPFAM" id="SSF56112">
    <property type="entry name" value="Protein kinase-like (PK-like)"/>
    <property type="match status" value="1"/>
</dbReference>
<organism evidence="2 3">
    <name type="scientific">Mycena citricolor</name>
    <dbReference type="NCBI Taxonomy" id="2018698"/>
    <lineage>
        <taxon>Eukaryota</taxon>
        <taxon>Fungi</taxon>
        <taxon>Dikarya</taxon>
        <taxon>Basidiomycota</taxon>
        <taxon>Agaricomycotina</taxon>
        <taxon>Agaricomycetes</taxon>
        <taxon>Agaricomycetidae</taxon>
        <taxon>Agaricales</taxon>
        <taxon>Marasmiineae</taxon>
        <taxon>Mycenaceae</taxon>
        <taxon>Mycena</taxon>
    </lineage>
</organism>
<evidence type="ECO:0000313" key="2">
    <source>
        <dbReference type="EMBL" id="CAK5263693.1"/>
    </source>
</evidence>
<dbReference type="GO" id="GO:0005524">
    <property type="term" value="F:ATP binding"/>
    <property type="evidence" value="ECO:0007669"/>
    <property type="project" value="InterPro"/>
</dbReference>
<dbReference type="InterPro" id="IPR000719">
    <property type="entry name" value="Prot_kinase_dom"/>
</dbReference>
<gene>
    <name evidence="2" type="ORF">MYCIT1_LOCUS3262</name>
</gene>
<sequence>MEAPVESSYLKLLWDEEQVWVAHQPFLVAHGYQLRPRYRPDWTPSWPADGTPDFRFHEDGLENVKPSTLDAVRLSDGQKVVLKRVETNGNELAMIRYLDSLRHDPRNRTVPVLEILTMEDAPWSFIVMQYARIFIYPPFHCRQEFFEAMRQYFEGLEFMHEHNVVHFDIAIQNMTMEESLIVPRGSHFWDQRTHTGNYGWFRWRDRCSVTEPINYYYIDFGLSLYFPDGTATAQHTALLRTFPDCPELSLTKPYNPFRVDVYQLGLAMRKAIKDYPDLQAFRPLADEMMKEDPESRPSPSEALASLHKIAESIPPAEFRARIWKRKTSIWKKLCRWIFGGYYRDYAFLEDDFALYGKY</sequence>
<evidence type="ECO:0000259" key="1">
    <source>
        <dbReference type="PROSITE" id="PS50011"/>
    </source>
</evidence>